<evidence type="ECO:0000259" key="1">
    <source>
        <dbReference type="SMART" id="SM00482"/>
    </source>
</evidence>
<feature type="domain" description="DNA-directed DNA polymerase family A palm" evidence="1">
    <location>
        <begin position="145"/>
        <end position="354"/>
    </location>
</feature>
<organism evidence="2 3">
    <name type="scientific">Ditylenchus dipsaci</name>
    <dbReference type="NCBI Taxonomy" id="166011"/>
    <lineage>
        <taxon>Eukaryota</taxon>
        <taxon>Metazoa</taxon>
        <taxon>Ecdysozoa</taxon>
        <taxon>Nematoda</taxon>
        <taxon>Chromadorea</taxon>
        <taxon>Rhabditida</taxon>
        <taxon>Tylenchina</taxon>
        <taxon>Tylenchomorpha</taxon>
        <taxon>Sphaerularioidea</taxon>
        <taxon>Anguinidae</taxon>
        <taxon>Anguininae</taxon>
        <taxon>Ditylenchus</taxon>
    </lineage>
</organism>
<dbReference type="SMART" id="SM00482">
    <property type="entry name" value="POLAc"/>
    <property type="match status" value="1"/>
</dbReference>
<evidence type="ECO:0000313" key="3">
    <source>
        <dbReference type="WBParaSite" id="jg13583"/>
    </source>
</evidence>
<protein>
    <submittedName>
        <fullName evidence="3">DNA-directed DNA polymerase family A palm domain-containing protein</fullName>
    </submittedName>
</protein>
<dbReference type="GO" id="GO:0006261">
    <property type="term" value="P:DNA-templated DNA replication"/>
    <property type="evidence" value="ECO:0007669"/>
    <property type="project" value="InterPro"/>
</dbReference>
<dbReference type="Proteomes" id="UP000887574">
    <property type="component" value="Unplaced"/>
</dbReference>
<keyword evidence="2" id="KW-1185">Reference proteome</keyword>
<dbReference type="Gene3D" id="1.10.150.20">
    <property type="entry name" value="5' to 3' exonuclease, C-terminal subdomain"/>
    <property type="match status" value="1"/>
</dbReference>
<dbReference type="Gene3D" id="3.30.70.370">
    <property type="match status" value="1"/>
</dbReference>
<dbReference type="AlphaFoldDB" id="A0A915CXB1"/>
<dbReference type="GO" id="GO:0003887">
    <property type="term" value="F:DNA-directed DNA polymerase activity"/>
    <property type="evidence" value="ECO:0007669"/>
    <property type="project" value="InterPro"/>
</dbReference>
<dbReference type="SUPFAM" id="SSF56672">
    <property type="entry name" value="DNA/RNA polymerases"/>
    <property type="match status" value="1"/>
</dbReference>
<evidence type="ECO:0000313" key="2">
    <source>
        <dbReference type="Proteomes" id="UP000887574"/>
    </source>
</evidence>
<dbReference type="PANTHER" id="PTHR10133:SF62">
    <property type="entry name" value="DNA POLYMERASE THETA"/>
    <property type="match status" value="1"/>
</dbReference>
<dbReference type="WBParaSite" id="jg13583">
    <property type="protein sequence ID" value="jg13583"/>
    <property type="gene ID" value="jg13583"/>
</dbReference>
<name>A0A915CXB1_9BILA</name>
<dbReference type="PANTHER" id="PTHR10133">
    <property type="entry name" value="DNA POLYMERASE I"/>
    <property type="match status" value="1"/>
</dbReference>
<dbReference type="PRINTS" id="PR00868">
    <property type="entry name" value="DNAPOLI"/>
</dbReference>
<dbReference type="GO" id="GO:0003677">
    <property type="term" value="F:DNA binding"/>
    <property type="evidence" value="ECO:0007669"/>
    <property type="project" value="InterPro"/>
</dbReference>
<sequence length="493" mass="55304">MLKTFSEIEQFGFAFNKNECLKLMDKIGSQLLVQKARIFSEAKEQFDLDSDDELAEILFTKLQLTSRKGSAGVGATVLTEMKHPICAAIVRWRKLCSASQALQILSNSCDKCVDGRIRARFEAPSASNGTLLWSAPEMTALSQLDQHLRRCDPRSVLVAPKGFVLVLSQFCMLELRTLCQLSSDRKLEKILDSSDGLDPLQKMAEQLSTKSMPVSRKMAAQLCSGITQAMGAERLAVEVNCSVSNAHLLINRFFRLFPKSKRWMLSKIRESQETLCAKSILGRCKDLAAFLQNDDPKEFGRQAINHIIQSSVADVFIGGSFMLQKGFKTLEFERVGSSERVVIEEIRVSARIVAVFDGKIFVTVPQESVQQTAQIMRKSLEKAFDLTLKYGEEARLRFPIKIWQGRAGKVFQSSTSMTSSFRLEIPSHLLGCGQGLEQDSQQYFLLFKGQKLDAELSLGYYEIGQTVYWLGQTDSEQTVSVTCHHSTHYLRGL</sequence>
<proteinExistence type="predicted"/>
<dbReference type="GO" id="GO:0097681">
    <property type="term" value="P:double-strand break repair via alternative nonhomologous end joining"/>
    <property type="evidence" value="ECO:0007669"/>
    <property type="project" value="TreeGrafter"/>
</dbReference>
<reference evidence="3" key="1">
    <citation type="submission" date="2022-11" db="UniProtKB">
        <authorList>
            <consortium name="WormBaseParasite"/>
        </authorList>
    </citation>
    <scope>IDENTIFICATION</scope>
</reference>
<dbReference type="Pfam" id="PF00476">
    <property type="entry name" value="DNA_pol_A"/>
    <property type="match status" value="1"/>
</dbReference>
<dbReference type="InterPro" id="IPR002298">
    <property type="entry name" value="DNA_polymerase_A"/>
</dbReference>
<dbReference type="Gene3D" id="1.20.1060.10">
    <property type="entry name" value="Taq DNA Polymerase, Chain T, domain 4"/>
    <property type="match status" value="1"/>
</dbReference>
<dbReference type="InterPro" id="IPR043502">
    <property type="entry name" value="DNA/RNA_pol_sf"/>
</dbReference>
<accession>A0A915CXB1</accession>
<dbReference type="InterPro" id="IPR001098">
    <property type="entry name" value="DNA-dir_DNA_pol_A_palm_dom"/>
</dbReference>